<comment type="subcellular location">
    <subcellularLocation>
        <location evidence="1">Membrane</location>
    </subcellularLocation>
</comment>
<protein>
    <recommendedName>
        <fullName evidence="3">non-specific serine/threonine protein kinase</fullName>
        <ecNumber evidence="3">2.7.11.1</ecNumber>
    </recommendedName>
</protein>
<dbReference type="InterPro" id="IPR055164">
    <property type="entry name" value="EDR1/CTR1/ARMC3-like_pept-like"/>
</dbReference>
<feature type="compositionally biased region" description="Polar residues" evidence="13">
    <location>
        <begin position="44"/>
        <end position="53"/>
    </location>
</feature>
<dbReference type="RefSeq" id="XP_016481791.1">
    <property type="nucleotide sequence ID" value="XM_016626305.1"/>
</dbReference>
<reference evidence="16 17" key="2">
    <citation type="submission" date="2025-04" db="UniProtKB">
        <authorList>
            <consortium name="RefSeq"/>
        </authorList>
    </citation>
    <scope>IDENTIFICATION</scope>
</reference>
<evidence type="ECO:0000256" key="12">
    <source>
        <dbReference type="PROSITE-ProRule" id="PRU10141"/>
    </source>
</evidence>
<dbReference type="EC" id="2.7.11.1" evidence="3"/>
<dbReference type="STRING" id="4097.A0A1S4AYP5"/>
<dbReference type="GO" id="GO:0004672">
    <property type="term" value="F:protein kinase activity"/>
    <property type="evidence" value="ECO:0000318"/>
    <property type="project" value="GO_Central"/>
</dbReference>
<feature type="domain" description="Protein kinase" evidence="14">
    <location>
        <begin position="636"/>
        <end position="891"/>
    </location>
</feature>
<dbReference type="InterPro" id="IPR051681">
    <property type="entry name" value="Ser/Thr_Kinases-Pseudokinases"/>
</dbReference>
<feature type="region of interest" description="Disordered" evidence="13">
    <location>
        <begin position="1"/>
        <end position="86"/>
    </location>
</feature>
<evidence type="ECO:0000313" key="16">
    <source>
        <dbReference type="RefSeq" id="XP_016481790.1"/>
    </source>
</evidence>
<evidence type="ECO:0000259" key="14">
    <source>
        <dbReference type="PROSITE" id="PS50011"/>
    </source>
</evidence>
<dbReference type="PROSITE" id="PS50011">
    <property type="entry name" value="PROTEIN_KINASE_DOM"/>
    <property type="match status" value="1"/>
</dbReference>
<feature type="compositionally biased region" description="Pro residues" evidence="13">
    <location>
        <begin position="28"/>
        <end position="42"/>
    </location>
</feature>
<accession>A0A1S4AYP5</accession>
<dbReference type="InterPro" id="IPR000719">
    <property type="entry name" value="Prot_kinase_dom"/>
</dbReference>
<dbReference type="Gene3D" id="3.30.200.20">
    <property type="entry name" value="Phosphorylase Kinase, domain 1"/>
    <property type="match status" value="1"/>
</dbReference>
<dbReference type="InterPro" id="IPR011009">
    <property type="entry name" value="Kinase-like_dom_sf"/>
</dbReference>
<reference key="1">
    <citation type="journal article" date="2014" name="Nat. Commun.">
        <title>The tobacco genome sequence and its comparison with those of tomato and potato.</title>
        <authorList>
            <person name="Sierro N."/>
            <person name="Battey J.N."/>
            <person name="Ouadi S."/>
            <person name="Bakaher N."/>
            <person name="Bovet L."/>
            <person name="Willig A."/>
            <person name="Goepfert S."/>
            <person name="Peitsch M.C."/>
            <person name="Ivanov N.V."/>
        </authorList>
    </citation>
    <scope>NUCLEOTIDE SEQUENCE [LARGE SCALE GENOMIC DNA]</scope>
    <source>
        <strain>cv. TN90</strain>
    </source>
</reference>
<evidence type="ECO:0000256" key="13">
    <source>
        <dbReference type="SAM" id="MobiDB-lite"/>
    </source>
</evidence>
<evidence type="ECO:0000313" key="15">
    <source>
        <dbReference type="Proteomes" id="UP000790787"/>
    </source>
</evidence>
<evidence type="ECO:0000313" key="18">
    <source>
        <dbReference type="RefSeq" id="XP_016481792.1"/>
    </source>
</evidence>
<evidence type="ECO:0000256" key="5">
    <source>
        <dbReference type="ARBA" id="ARBA00022679"/>
    </source>
</evidence>
<dbReference type="KEGG" id="nta:107802748"/>
<dbReference type="InterPro" id="IPR017441">
    <property type="entry name" value="Protein_kinase_ATP_BS"/>
</dbReference>
<dbReference type="PROSITE" id="PS00107">
    <property type="entry name" value="PROTEIN_KINASE_ATP"/>
    <property type="match status" value="1"/>
</dbReference>
<comment type="catalytic activity">
    <reaction evidence="11">
        <text>L-seryl-[protein] + ATP = O-phospho-L-seryl-[protein] + ADP + H(+)</text>
        <dbReference type="Rhea" id="RHEA:17989"/>
        <dbReference type="Rhea" id="RHEA-COMP:9863"/>
        <dbReference type="Rhea" id="RHEA-COMP:11604"/>
        <dbReference type="ChEBI" id="CHEBI:15378"/>
        <dbReference type="ChEBI" id="CHEBI:29999"/>
        <dbReference type="ChEBI" id="CHEBI:30616"/>
        <dbReference type="ChEBI" id="CHEBI:83421"/>
        <dbReference type="ChEBI" id="CHEBI:456216"/>
        <dbReference type="EC" id="2.7.11.1"/>
    </reaction>
</comment>
<keyword evidence="6 12" id="KW-0547">Nucleotide-binding</keyword>
<dbReference type="Pfam" id="PF14381">
    <property type="entry name" value="EDR1_CTR1_ARMC3_pept"/>
    <property type="match status" value="1"/>
</dbReference>
<dbReference type="PROSITE" id="PS00108">
    <property type="entry name" value="PROTEIN_KINASE_ST"/>
    <property type="match status" value="1"/>
</dbReference>
<dbReference type="FunFam" id="3.30.200.20:FF:000060">
    <property type="entry name" value="Serine/threonine-protein kinase isoform 1"/>
    <property type="match status" value="1"/>
</dbReference>
<keyword evidence="8 12" id="KW-0067">ATP-binding</keyword>
<dbReference type="SMART" id="SM00220">
    <property type="entry name" value="S_TKc"/>
    <property type="match status" value="1"/>
</dbReference>
<dbReference type="GO" id="GO:0007165">
    <property type="term" value="P:signal transduction"/>
    <property type="evidence" value="ECO:0000318"/>
    <property type="project" value="GO_Central"/>
</dbReference>
<feature type="binding site" evidence="12">
    <location>
        <position position="664"/>
    </location>
    <ligand>
        <name>ATP</name>
        <dbReference type="ChEBI" id="CHEBI:30616"/>
    </ligand>
</feature>
<dbReference type="OrthoDB" id="7537227at2759"/>
<dbReference type="SUPFAM" id="SSF56112">
    <property type="entry name" value="Protein kinase-like (PK-like)"/>
    <property type="match status" value="1"/>
</dbReference>
<dbReference type="GeneID" id="107802748"/>
<sequence length="906" mass="100118">MSKMKHLLRKLHIGGGVADQHPHHPPHHTPPPPPHQSPPPLLDPNQQTTNRFEQSGSTSSVSPTQSGSTSSVSPTQSGSTSSALARAAAESNSGSVSDSADFNYFEEEFQVQLALAISVSDPNSREDPETAQIKAAQEISLGCSPLENPVEFLSLRYWNYNVVNYDEKVVDGFYDVYGINSSAVVQGKMPLLVDLKAVSVLDNVNYEVILVNRAADMELRQLEERVYFMSRECRALKKVPVTSFLVEKIAELVANRMGGPVNDAEEMSKRWTARSYELRISLKSIILPLGCLDIGHSRHRALLFKVLADRINLPCKLVKGSYYTGTDDGAVNLIKFDNGSEYIIDLMGAPGALIPTEASSGQLQSYAVDVHSVTPLPAGGTIISIPVFDTQTGTKSGSVTAAHGTANTWISRAEPAFYCIEAKGGSGNSSVRPGSTQFEHDCGNLLPSSTRLCDTSAVSHDNTSMAQITQAREAYEHVNGPAENTEVKLQDVLPESQMYLPSDLILGVVAGKNQLSENRVVDTRQSSENNKQSLIAFTGMQFPYSITYETGILQHKQEYTVTAPGDNALNDTSGDKCYRENFGNISDNNCTYKDKESASKAREIVTCIQSKSYTVQKEQLPMLRGVAEWEIPWEDLHVGERIGIGSFGEVYRAEWNGTEVAVKKFMNQDITSDALAQFKCEIEIMLRLRHPNVVLFMGAVTRPPNLSILTEFLPRGSLYRLLHRPNIQIDEKRRMRMALDVAKGMNYLHTSNPVIVHRDLKTPNLLVDKNWVVKVCDFGMSRMKHHTFLSSKSTAGTAEWMAPEVLRNEPSNEKSDVYSFGVIFWELTTLKVPWSGMNSMQVVGAVGFQGRRLDIPATVDPIVAEIISDCWNQNSQARPSFGQIITRLKCLQRLNVQGFETCTNQQ</sequence>
<evidence type="ECO:0000256" key="4">
    <source>
        <dbReference type="ARBA" id="ARBA00022527"/>
    </source>
</evidence>
<dbReference type="AlphaFoldDB" id="A0A1S4AYP5"/>
<evidence type="ECO:0000256" key="9">
    <source>
        <dbReference type="ARBA" id="ARBA00023136"/>
    </source>
</evidence>
<evidence type="ECO:0000256" key="1">
    <source>
        <dbReference type="ARBA" id="ARBA00004370"/>
    </source>
</evidence>
<comment type="catalytic activity">
    <reaction evidence="10">
        <text>L-threonyl-[protein] + ATP = O-phospho-L-threonyl-[protein] + ADP + H(+)</text>
        <dbReference type="Rhea" id="RHEA:46608"/>
        <dbReference type="Rhea" id="RHEA-COMP:11060"/>
        <dbReference type="Rhea" id="RHEA-COMP:11605"/>
        <dbReference type="ChEBI" id="CHEBI:15378"/>
        <dbReference type="ChEBI" id="CHEBI:30013"/>
        <dbReference type="ChEBI" id="CHEBI:30616"/>
        <dbReference type="ChEBI" id="CHEBI:61977"/>
        <dbReference type="ChEBI" id="CHEBI:456216"/>
        <dbReference type="EC" id="2.7.11.1"/>
    </reaction>
</comment>
<dbReference type="RefSeq" id="XP_016481790.1">
    <property type="nucleotide sequence ID" value="XM_016626304.1"/>
</dbReference>
<evidence type="ECO:0000256" key="10">
    <source>
        <dbReference type="ARBA" id="ARBA00047899"/>
    </source>
</evidence>
<evidence type="ECO:0000256" key="6">
    <source>
        <dbReference type="ARBA" id="ARBA00022741"/>
    </source>
</evidence>
<feature type="compositionally biased region" description="Basic residues" evidence="13">
    <location>
        <begin position="1"/>
        <end position="12"/>
    </location>
</feature>
<dbReference type="OMA" id="VPWKGLN"/>
<keyword evidence="4" id="KW-0723">Serine/threonine-protein kinase</keyword>
<dbReference type="GO" id="GO:0005524">
    <property type="term" value="F:ATP binding"/>
    <property type="evidence" value="ECO:0007669"/>
    <property type="project" value="UniProtKB-UniRule"/>
</dbReference>
<dbReference type="RefSeq" id="XP_016481792.1">
    <property type="nucleotide sequence ID" value="XM_016626306.1"/>
</dbReference>
<gene>
    <name evidence="16 17 18" type="primary">LOC107802748</name>
</gene>
<evidence type="ECO:0000313" key="17">
    <source>
        <dbReference type="RefSeq" id="XP_016481791.1"/>
    </source>
</evidence>
<dbReference type="PaxDb" id="4097-A0A1S4AYP5"/>
<comment type="similarity">
    <text evidence="2">Belongs to the protein kinase superfamily. TKL Ser/Thr protein kinase family. RAF subfamily.</text>
</comment>
<dbReference type="CDD" id="cd13999">
    <property type="entry name" value="STKc_MAP3K-like"/>
    <property type="match status" value="1"/>
</dbReference>
<evidence type="ECO:0000256" key="11">
    <source>
        <dbReference type="ARBA" id="ARBA00048679"/>
    </source>
</evidence>
<organism evidence="16">
    <name type="scientific">Nicotiana tabacum</name>
    <name type="common">Common tobacco</name>
    <dbReference type="NCBI Taxonomy" id="4097"/>
    <lineage>
        <taxon>Eukaryota</taxon>
        <taxon>Viridiplantae</taxon>
        <taxon>Streptophyta</taxon>
        <taxon>Embryophyta</taxon>
        <taxon>Tracheophyta</taxon>
        <taxon>Spermatophyta</taxon>
        <taxon>Magnoliopsida</taxon>
        <taxon>eudicotyledons</taxon>
        <taxon>Gunneridae</taxon>
        <taxon>Pentapetalae</taxon>
        <taxon>asterids</taxon>
        <taxon>lamiids</taxon>
        <taxon>Solanales</taxon>
        <taxon>Solanaceae</taxon>
        <taxon>Nicotianoideae</taxon>
        <taxon>Nicotianeae</taxon>
        <taxon>Nicotiana</taxon>
    </lineage>
</organism>
<dbReference type="PANTHER" id="PTHR44329">
    <property type="entry name" value="SERINE/THREONINE-PROTEIN KINASE TNNI3K-RELATED"/>
    <property type="match status" value="1"/>
</dbReference>
<evidence type="ECO:0000256" key="2">
    <source>
        <dbReference type="ARBA" id="ARBA00010507"/>
    </source>
</evidence>
<feature type="compositionally biased region" description="Low complexity" evidence="13">
    <location>
        <begin position="54"/>
        <end position="82"/>
    </location>
</feature>
<keyword evidence="9" id="KW-0472">Membrane</keyword>
<dbReference type="SMR" id="A0A1S4AYP5"/>
<dbReference type="GO" id="GO:0004674">
    <property type="term" value="F:protein serine/threonine kinase activity"/>
    <property type="evidence" value="ECO:0007669"/>
    <property type="project" value="UniProtKB-KW"/>
</dbReference>
<keyword evidence="15" id="KW-1185">Reference proteome</keyword>
<name>A0A1S4AYP5_TOBAC</name>
<evidence type="ECO:0000256" key="8">
    <source>
        <dbReference type="ARBA" id="ARBA00022840"/>
    </source>
</evidence>
<keyword evidence="7 16" id="KW-0418">Kinase</keyword>
<dbReference type="Proteomes" id="UP000790787">
    <property type="component" value="Chromosome 1"/>
</dbReference>
<keyword evidence="5" id="KW-0808">Transferase</keyword>
<proteinExistence type="inferred from homology"/>
<dbReference type="GO" id="GO:0016020">
    <property type="term" value="C:membrane"/>
    <property type="evidence" value="ECO:0007669"/>
    <property type="project" value="UniProtKB-SubCell"/>
</dbReference>
<dbReference type="Gene3D" id="1.10.510.10">
    <property type="entry name" value="Transferase(Phosphotransferase) domain 1"/>
    <property type="match status" value="1"/>
</dbReference>
<dbReference type="PRINTS" id="PR00109">
    <property type="entry name" value="TYRKINASE"/>
</dbReference>
<dbReference type="FunFam" id="1.10.510.10:FF:000476">
    <property type="entry name" value="PAS domain-containing protein tyrosine kinase family protein"/>
    <property type="match status" value="1"/>
</dbReference>
<evidence type="ECO:0000256" key="3">
    <source>
        <dbReference type="ARBA" id="ARBA00012513"/>
    </source>
</evidence>
<dbReference type="Pfam" id="PF07714">
    <property type="entry name" value="PK_Tyr_Ser-Thr"/>
    <property type="match status" value="1"/>
</dbReference>
<dbReference type="GO" id="GO:0005737">
    <property type="term" value="C:cytoplasm"/>
    <property type="evidence" value="ECO:0000318"/>
    <property type="project" value="GO_Central"/>
</dbReference>
<dbReference type="PANTHER" id="PTHR44329:SF302">
    <property type="entry name" value="SERINE_THREONINE-PROTEIN KINASE SIS8-RELATED"/>
    <property type="match status" value="1"/>
</dbReference>
<evidence type="ECO:0000256" key="7">
    <source>
        <dbReference type="ARBA" id="ARBA00022777"/>
    </source>
</evidence>
<dbReference type="InterPro" id="IPR008271">
    <property type="entry name" value="Ser/Thr_kinase_AS"/>
</dbReference>
<dbReference type="InterPro" id="IPR001245">
    <property type="entry name" value="Ser-Thr/Tyr_kinase_cat_dom"/>
</dbReference>